<protein>
    <submittedName>
        <fullName evidence="1">Uncharacterized protein</fullName>
    </submittedName>
</protein>
<organism evidence="1 2">
    <name type="scientific">Corynebacterium cystitidis DSM 20524</name>
    <dbReference type="NCBI Taxonomy" id="1121357"/>
    <lineage>
        <taxon>Bacteria</taxon>
        <taxon>Bacillati</taxon>
        <taxon>Actinomycetota</taxon>
        <taxon>Actinomycetes</taxon>
        <taxon>Mycobacteriales</taxon>
        <taxon>Corynebacteriaceae</taxon>
        <taxon>Corynebacterium</taxon>
    </lineage>
</organism>
<dbReference type="Proteomes" id="UP000198929">
    <property type="component" value="Unassembled WGS sequence"/>
</dbReference>
<name>A0A1H9UV48_9CORY</name>
<evidence type="ECO:0000313" key="1">
    <source>
        <dbReference type="EMBL" id="SES13209.1"/>
    </source>
</evidence>
<sequence>MFGFGSSDDIKVDTGELDSASITIYSVYEILAVSEGSVMDLTSDEVDDVPGAGDVVMDAVNSFNSAWVASRGALLDNLFSLQEMTVDIAADIENFDDIMSSGLNGLSDTIDAAQAE</sequence>
<gene>
    <name evidence="1" type="ORF">SAMN05661109_01939</name>
</gene>
<dbReference type="EMBL" id="FOGQ01000009">
    <property type="protein sequence ID" value="SES13209.1"/>
    <property type="molecule type" value="Genomic_DNA"/>
</dbReference>
<accession>A0A1H9UV48</accession>
<reference evidence="2" key="1">
    <citation type="submission" date="2016-10" db="EMBL/GenBank/DDBJ databases">
        <authorList>
            <person name="Varghese N."/>
            <person name="Submissions S."/>
        </authorList>
    </citation>
    <scope>NUCLEOTIDE SEQUENCE [LARGE SCALE GENOMIC DNA]</scope>
    <source>
        <strain evidence="2">DSM 20524</strain>
    </source>
</reference>
<dbReference type="STRING" id="1121357.SAMN05661109_01939"/>
<keyword evidence="2" id="KW-1185">Reference proteome</keyword>
<evidence type="ECO:0000313" key="2">
    <source>
        <dbReference type="Proteomes" id="UP000198929"/>
    </source>
</evidence>
<dbReference type="AlphaFoldDB" id="A0A1H9UV48"/>
<dbReference type="RefSeq" id="WP_092259647.1">
    <property type="nucleotide sequence ID" value="NZ_CP047199.1"/>
</dbReference>
<proteinExistence type="predicted"/>